<reference evidence="14" key="2">
    <citation type="journal article" date="2010" name="Stand. Genomic Sci.">
        <title>Complete genome sequence of Thermaerobacter marianensis type strain (7p75aT).</title>
        <authorList>
            <person name="Han C."/>
            <person name="Gu W."/>
            <person name="Zhang X."/>
            <person name="Lapidus A."/>
            <person name="Nolan M."/>
            <person name="Copeland A."/>
            <person name="Lucas S."/>
            <person name="Glavina Del Rio T."/>
            <person name="Tice H."/>
            <person name="Cheng J."/>
            <person name="Tapia R."/>
            <person name="Goodwin L."/>
            <person name="Pitluck S."/>
            <person name="Pagani I."/>
            <person name="Ivanova N."/>
            <person name="Mavromatis K."/>
            <person name="Mikhailova N."/>
            <person name="Pati A."/>
            <person name="Chen A."/>
            <person name="Palaniappan K."/>
            <person name="Land M."/>
            <person name="Hauser L."/>
            <person name="Chang Y."/>
            <person name="Jeffries C."/>
            <person name="Schneider S."/>
            <person name="Rohde M."/>
            <person name="Goker M."/>
            <person name="Pukall R."/>
            <person name="Woyke T."/>
            <person name="Bristow J."/>
            <person name="Eisen J."/>
            <person name="Markowitz V."/>
            <person name="Hugenholtz P."/>
            <person name="Kyrpides N."/>
            <person name="Klenk H."/>
            <person name="Detter J."/>
        </authorList>
    </citation>
    <scope>NUCLEOTIDE SEQUENCE [LARGE SCALE GENOMIC DNA]</scope>
    <source>
        <strain evidence="14">ATCC 700841 / DSM 12885 / JCM 10246 / 7p75a</strain>
    </source>
</reference>
<dbReference type="InterPro" id="IPR006140">
    <property type="entry name" value="D-isomer_DH_NAD-bd"/>
</dbReference>
<comment type="pathway">
    <text evidence="2 10">Amino-acid biosynthesis; L-serine biosynthesis; L-serine from 3-phospho-D-glycerate: step 1/3.</text>
</comment>
<dbReference type="Pfam" id="PF01842">
    <property type="entry name" value="ACT"/>
    <property type="match status" value="1"/>
</dbReference>
<dbReference type="PANTHER" id="PTHR42789:SF1">
    <property type="entry name" value="D-ISOMER SPECIFIC 2-HYDROXYACID DEHYDROGENASE FAMILY PROTEIN (AFU_ORTHOLOGUE AFUA_6G10090)"/>
    <property type="match status" value="1"/>
</dbReference>
<accession>E6SH07</accession>
<name>E6SH07_THEM7</name>
<evidence type="ECO:0000256" key="9">
    <source>
        <dbReference type="ARBA" id="ARBA00048731"/>
    </source>
</evidence>
<gene>
    <name evidence="13" type="ordered locus">Tmar_0517</name>
</gene>
<dbReference type="InterPro" id="IPR045626">
    <property type="entry name" value="PGDH_ASB_dom"/>
</dbReference>
<feature type="domain" description="ACT" evidence="12">
    <location>
        <begin position="464"/>
        <end position="536"/>
    </location>
</feature>
<dbReference type="InterPro" id="IPR006139">
    <property type="entry name" value="D-isomer_2_OHA_DH_cat_dom"/>
</dbReference>
<evidence type="ECO:0000256" key="6">
    <source>
        <dbReference type="ARBA" id="ARBA00023027"/>
    </source>
</evidence>
<dbReference type="RefSeq" id="WP_013494943.1">
    <property type="nucleotide sequence ID" value="NC_014831.1"/>
</dbReference>
<dbReference type="EMBL" id="CP002344">
    <property type="protein sequence ID" value="ADU50638.1"/>
    <property type="molecule type" value="Genomic_DNA"/>
</dbReference>
<dbReference type="Proteomes" id="UP000008915">
    <property type="component" value="Chromosome"/>
</dbReference>
<evidence type="ECO:0000313" key="14">
    <source>
        <dbReference type="Proteomes" id="UP000008915"/>
    </source>
</evidence>
<evidence type="ECO:0000256" key="1">
    <source>
        <dbReference type="ARBA" id="ARBA00003800"/>
    </source>
</evidence>
<comment type="similarity">
    <text evidence="3 10">Belongs to the D-isomer specific 2-hydroxyacid dehydrogenase family.</text>
</comment>
<sequence length="571" mass="60087">MTAPSTGSRKPRVVVADPLPRDGLALLHAHCEVVDAAGASPDILRRELLPTADALIVRSRVKVTADLIAAAPRLRVIGRAGVGVDNIDLDAATERGIVVVNVADGNTVAVAEHVFALLLALVRRLLPASASLREGRWERSRWVGEELRGKVMGLVGFGRIGQEVAQRARAFGMAVLAYDPYVPDARIRELGAEPAALDDLLARADVVSVHTPLTPATRNLIGEAALARMRPGAYLINTARGGIVDEQALYRALTEGRLAGAGLDVFATEPPGESPLLALPNVVATPHLGGSTREAQAYNARAVAEQVLRALQGQPVRGAVNLPHLSDRDWHAAGPLAPVAELIGLVYREGLGGPLEDLELRVAARDLPSERGFQLLAGAALKGLLSGVVDGPVNTVNAPVLAARRGIALRWRSERHPDLPVPVVELAGGRGARRAVAGSLTPDGLPRLVHLDGLPLDMVPAPRLLLTRHHDRPGMIGKVGSLLGAREINIAAMQVARRQVRGEAIMVLALDDPVPAALLAEIRRLPGMEEARLVQVPAALLEPARIPGAGDAGGEAGGPVHRPGEARERAS</sequence>
<dbReference type="GO" id="GO:0051287">
    <property type="term" value="F:NAD binding"/>
    <property type="evidence" value="ECO:0007669"/>
    <property type="project" value="UniProtKB-UniRule"/>
</dbReference>
<dbReference type="EC" id="1.1.1.95" evidence="10"/>
<keyword evidence="6 10" id="KW-0520">NAD</keyword>
<feature type="compositionally biased region" description="Basic and acidic residues" evidence="11">
    <location>
        <begin position="562"/>
        <end position="571"/>
    </location>
</feature>
<dbReference type="UniPathway" id="UPA00135">
    <property type="reaction ID" value="UER00196"/>
</dbReference>
<evidence type="ECO:0000256" key="11">
    <source>
        <dbReference type="SAM" id="MobiDB-lite"/>
    </source>
</evidence>
<dbReference type="PANTHER" id="PTHR42789">
    <property type="entry name" value="D-ISOMER SPECIFIC 2-HYDROXYACID DEHYDROGENASE FAMILY PROTEIN (AFU_ORTHOLOGUE AFUA_6G10090)"/>
    <property type="match status" value="1"/>
</dbReference>
<dbReference type="CDD" id="cd12173">
    <property type="entry name" value="PGDH_4"/>
    <property type="match status" value="1"/>
</dbReference>
<comment type="catalytic activity">
    <reaction evidence="8">
        <text>(R)-2-hydroxyglutarate + NAD(+) = 2-oxoglutarate + NADH + H(+)</text>
        <dbReference type="Rhea" id="RHEA:49612"/>
        <dbReference type="ChEBI" id="CHEBI:15378"/>
        <dbReference type="ChEBI" id="CHEBI:15801"/>
        <dbReference type="ChEBI" id="CHEBI:16810"/>
        <dbReference type="ChEBI" id="CHEBI:57540"/>
        <dbReference type="ChEBI" id="CHEBI:57945"/>
        <dbReference type="EC" id="1.1.1.399"/>
    </reaction>
</comment>
<dbReference type="CDD" id="cd04902">
    <property type="entry name" value="ACT_3PGDH-xct"/>
    <property type="match status" value="1"/>
</dbReference>
<dbReference type="AlphaFoldDB" id="E6SH07"/>
<dbReference type="SUPFAM" id="SSF51735">
    <property type="entry name" value="NAD(P)-binding Rossmann-fold domains"/>
    <property type="match status" value="1"/>
</dbReference>
<dbReference type="GO" id="GO:0006564">
    <property type="term" value="P:L-serine biosynthetic process"/>
    <property type="evidence" value="ECO:0007669"/>
    <property type="project" value="UniProtKB-UniRule"/>
</dbReference>
<dbReference type="OrthoDB" id="9805416at2"/>
<evidence type="ECO:0000259" key="12">
    <source>
        <dbReference type="PROSITE" id="PS51671"/>
    </source>
</evidence>
<proteinExistence type="inferred from homology"/>
<evidence type="ECO:0000256" key="5">
    <source>
        <dbReference type="ARBA" id="ARBA00023002"/>
    </source>
</evidence>
<dbReference type="STRING" id="644966.Tmar_0517"/>
<dbReference type="FunFam" id="3.30.70.260:FF:000008">
    <property type="entry name" value="D-3-phosphoglycerate dehydrogenase, chloroplastic"/>
    <property type="match status" value="1"/>
</dbReference>
<dbReference type="PROSITE" id="PS00670">
    <property type="entry name" value="D_2_HYDROXYACID_DH_2"/>
    <property type="match status" value="1"/>
</dbReference>
<dbReference type="InterPro" id="IPR036291">
    <property type="entry name" value="NAD(P)-bd_dom_sf"/>
</dbReference>
<dbReference type="InterPro" id="IPR045865">
    <property type="entry name" value="ACT-like_dom_sf"/>
</dbReference>
<dbReference type="Gene3D" id="3.30.1330.90">
    <property type="entry name" value="D-3-phosphoglycerate dehydrogenase, domain 3"/>
    <property type="match status" value="1"/>
</dbReference>
<keyword evidence="14" id="KW-1185">Reference proteome</keyword>
<dbReference type="NCBIfam" id="TIGR01327">
    <property type="entry name" value="PGDH"/>
    <property type="match status" value="1"/>
</dbReference>
<dbReference type="InterPro" id="IPR050857">
    <property type="entry name" value="D-2-hydroxyacid_DH"/>
</dbReference>
<evidence type="ECO:0000256" key="4">
    <source>
        <dbReference type="ARBA" id="ARBA00021582"/>
    </source>
</evidence>
<dbReference type="Gene3D" id="3.30.70.260">
    <property type="match status" value="1"/>
</dbReference>
<dbReference type="KEGG" id="tmr:Tmar_0517"/>
<feature type="region of interest" description="Disordered" evidence="11">
    <location>
        <begin position="547"/>
        <end position="571"/>
    </location>
</feature>
<organism evidence="13 14">
    <name type="scientific">Thermaerobacter marianensis (strain ATCC 700841 / DSM 12885 / JCM 10246 / 7p75a)</name>
    <dbReference type="NCBI Taxonomy" id="644966"/>
    <lineage>
        <taxon>Bacteria</taxon>
        <taxon>Bacillati</taxon>
        <taxon>Bacillota</taxon>
        <taxon>Clostridia</taxon>
        <taxon>Eubacteriales</taxon>
        <taxon>Clostridiales Family XVII. Incertae Sedis</taxon>
        <taxon>Thermaerobacter</taxon>
    </lineage>
</organism>
<evidence type="ECO:0000256" key="8">
    <source>
        <dbReference type="ARBA" id="ARBA00048126"/>
    </source>
</evidence>
<dbReference type="InterPro" id="IPR029753">
    <property type="entry name" value="D-isomer_DH_CS"/>
</dbReference>
<dbReference type="InterPro" id="IPR002912">
    <property type="entry name" value="ACT_dom"/>
</dbReference>
<dbReference type="InterPro" id="IPR029009">
    <property type="entry name" value="ASB_dom_sf"/>
</dbReference>
<dbReference type="SUPFAM" id="SSF143548">
    <property type="entry name" value="Serine metabolism enzymes domain"/>
    <property type="match status" value="1"/>
</dbReference>
<dbReference type="eggNOG" id="COG1052">
    <property type="taxonomic scope" value="Bacteria"/>
</dbReference>
<protein>
    <recommendedName>
        <fullName evidence="4 10">D-3-phosphoglycerate dehydrogenase</fullName>
        <ecNumber evidence="10">1.1.1.95</ecNumber>
    </recommendedName>
</protein>
<keyword evidence="7 10" id="KW-0718">Serine biosynthesis</keyword>
<reference evidence="13 14" key="1">
    <citation type="journal article" date="2010" name="Stand. Genomic Sci.">
        <title>Complete genome sequence of Thermaerobacter marianensis type strain (7p75a).</title>
        <authorList>
            <person name="Han C."/>
            <person name="Gu W."/>
            <person name="Zhang X."/>
            <person name="Lapidus A."/>
            <person name="Nolan M."/>
            <person name="Copeland A."/>
            <person name="Lucas S."/>
            <person name="Del Rio T.G."/>
            <person name="Tice H."/>
            <person name="Cheng J.F."/>
            <person name="Tapia R."/>
            <person name="Goodwin L."/>
            <person name="Pitluck S."/>
            <person name="Pagani I."/>
            <person name="Ivanova N."/>
            <person name="Mavromatis K."/>
            <person name="Mikhailova N."/>
            <person name="Pati A."/>
            <person name="Chen A."/>
            <person name="Palaniappan K."/>
            <person name="Land M."/>
            <person name="Hauser L."/>
            <person name="Chang Y.J."/>
            <person name="Jeffries C.D."/>
            <person name="Schneider S."/>
            <person name="Rohde M."/>
            <person name="Goker M."/>
            <person name="Pukall R."/>
            <person name="Woyke T."/>
            <person name="Bristow J."/>
            <person name="Eisen J.A."/>
            <person name="Markowitz V."/>
            <person name="Hugenholtz P."/>
            <person name="Kyrpides N.C."/>
            <person name="Klenk H.P."/>
            <person name="Detter J.C."/>
        </authorList>
    </citation>
    <scope>NUCLEOTIDE SEQUENCE [LARGE SCALE GENOMIC DNA]</scope>
    <source>
        <strain evidence="14">ATCC 700841 / DSM 12885 / JCM 10246 / 7p75a</strain>
    </source>
</reference>
<keyword evidence="10" id="KW-0028">Amino-acid biosynthesis</keyword>
<dbReference type="Pfam" id="PF19304">
    <property type="entry name" value="PGDH_inter"/>
    <property type="match status" value="1"/>
</dbReference>
<dbReference type="Pfam" id="PF02826">
    <property type="entry name" value="2-Hacid_dh_C"/>
    <property type="match status" value="1"/>
</dbReference>
<evidence type="ECO:0000256" key="2">
    <source>
        <dbReference type="ARBA" id="ARBA00005216"/>
    </source>
</evidence>
<keyword evidence="5 10" id="KW-0560">Oxidoreductase</keyword>
<dbReference type="Pfam" id="PF00389">
    <property type="entry name" value="2-Hacid_dh"/>
    <property type="match status" value="1"/>
</dbReference>
<dbReference type="PROSITE" id="PS00671">
    <property type="entry name" value="D_2_HYDROXYACID_DH_3"/>
    <property type="match status" value="1"/>
</dbReference>
<dbReference type="InterPro" id="IPR006236">
    <property type="entry name" value="PGDH"/>
</dbReference>
<dbReference type="GO" id="GO:0004617">
    <property type="term" value="F:phosphoglycerate dehydrogenase activity"/>
    <property type="evidence" value="ECO:0007669"/>
    <property type="project" value="UniProtKB-UniRule"/>
</dbReference>
<dbReference type="FunFam" id="3.40.50.720:FF:000021">
    <property type="entry name" value="D-3-phosphoglycerate dehydrogenase"/>
    <property type="match status" value="1"/>
</dbReference>
<evidence type="ECO:0000256" key="3">
    <source>
        <dbReference type="ARBA" id="ARBA00005854"/>
    </source>
</evidence>
<dbReference type="SUPFAM" id="SSF52283">
    <property type="entry name" value="Formate/glycerate dehydrogenase catalytic domain-like"/>
    <property type="match status" value="1"/>
</dbReference>
<dbReference type="SUPFAM" id="SSF55021">
    <property type="entry name" value="ACT-like"/>
    <property type="match status" value="1"/>
</dbReference>
<comment type="function">
    <text evidence="1">Catalyzes the reversible oxidation of 3-phospho-D-glycerate to 3-phosphonooxypyruvate, the first step of the phosphorylated L-serine biosynthesis pathway. Also catalyzes the reversible oxidation of 2-hydroxyglutarate to 2-oxoglutarate.</text>
</comment>
<evidence type="ECO:0000256" key="7">
    <source>
        <dbReference type="ARBA" id="ARBA00023299"/>
    </source>
</evidence>
<dbReference type="Gene3D" id="3.40.50.720">
    <property type="entry name" value="NAD(P)-binding Rossmann-like Domain"/>
    <property type="match status" value="2"/>
</dbReference>
<comment type="catalytic activity">
    <reaction evidence="9 10">
        <text>(2R)-3-phosphoglycerate + NAD(+) = 3-phosphooxypyruvate + NADH + H(+)</text>
        <dbReference type="Rhea" id="RHEA:12641"/>
        <dbReference type="ChEBI" id="CHEBI:15378"/>
        <dbReference type="ChEBI" id="CHEBI:18110"/>
        <dbReference type="ChEBI" id="CHEBI:57540"/>
        <dbReference type="ChEBI" id="CHEBI:57945"/>
        <dbReference type="ChEBI" id="CHEBI:58272"/>
        <dbReference type="EC" id="1.1.1.95"/>
    </reaction>
</comment>
<evidence type="ECO:0000256" key="10">
    <source>
        <dbReference type="RuleBase" id="RU363003"/>
    </source>
</evidence>
<dbReference type="PROSITE" id="PS51671">
    <property type="entry name" value="ACT"/>
    <property type="match status" value="1"/>
</dbReference>
<dbReference type="HOGENOM" id="CLU_019796_8_1_9"/>
<evidence type="ECO:0000313" key="13">
    <source>
        <dbReference type="EMBL" id="ADU50638.1"/>
    </source>
</evidence>